<dbReference type="GO" id="GO:0005737">
    <property type="term" value="C:cytoplasm"/>
    <property type="evidence" value="ECO:0007669"/>
    <property type="project" value="TreeGrafter"/>
</dbReference>
<dbReference type="OrthoDB" id="542108at2759"/>
<name>A0A2I0AB88_9ASPA</name>
<evidence type="ECO:0000313" key="4">
    <source>
        <dbReference type="EMBL" id="PKA52817.1"/>
    </source>
</evidence>
<reference evidence="4 5" key="1">
    <citation type="journal article" date="2017" name="Nature">
        <title>The Apostasia genome and the evolution of orchids.</title>
        <authorList>
            <person name="Zhang G.Q."/>
            <person name="Liu K.W."/>
            <person name="Li Z."/>
            <person name="Lohaus R."/>
            <person name="Hsiao Y.Y."/>
            <person name="Niu S.C."/>
            <person name="Wang J.Y."/>
            <person name="Lin Y.C."/>
            <person name="Xu Q."/>
            <person name="Chen L.J."/>
            <person name="Yoshida K."/>
            <person name="Fujiwara S."/>
            <person name="Wang Z.W."/>
            <person name="Zhang Y.Q."/>
            <person name="Mitsuda N."/>
            <person name="Wang M."/>
            <person name="Liu G.H."/>
            <person name="Pecoraro L."/>
            <person name="Huang H.X."/>
            <person name="Xiao X.J."/>
            <person name="Lin M."/>
            <person name="Wu X.Y."/>
            <person name="Wu W.L."/>
            <person name="Chen Y.Y."/>
            <person name="Chang S.B."/>
            <person name="Sakamoto S."/>
            <person name="Ohme-Takagi M."/>
            <person name="Yagi M."/>
            <person name="Zeng S.J."/>
            <person name="Shen C.Y."/>
            <person name="Yeh C.M."/>
            <person name="Luo Y.B."/>
            <person name="Tsai W.C."/>
            <person name="Van de Peer Y."/>
            <person name="Liu Z.J."/>
        </authorList>
    </citation>
    <scope>NUCLEOTIDE SEQUENCE [LARGE SCALE GENOMIC DNA]</scope>
    <source>
        <strain evidence="5">cv. Shenzhen</strain>
        <tissue evidence="4">Stem</tissue>
    </source>
</reference>
<evidence type="ECO:0000256" key="2">
    <source>
        <dbReference type="SAM" id="Coils"/>
    </source>
</evidence>
<gene>
    <name evidence="4" type="ORF">AXF42_Ash001798</name>
</gene>
<dbReference type="EMBL" id="KZ452001">
    <property type="protein sequence ID" value="PKA52817.1"/>
    <property type="molecule type" value="Genomic_DNA"/>
</dbReference>
<dbReference type="PANTHER" id="PTHR31807">
    <property type="entry name" value="AUGMIN FAMILY MEMBER"/>
    <property type="match status" value="1"/>
</dbReference>
<dbReference type="InterPro" id="IPR007573">
    <property type="entry name" value="QWRF"/>
</dbReference>
<feature type="compositionally biased region" description="Low complexity" evidence="3">
    <location>
        <begin position="15"/>
        <end position="24"/>
    </location>
</feature>
<dbReference type="STRING" id="1088818.A0A2I0AB88"/>
<dbReference type="Pfam" id="PF04484">
    <property type="entry name" value="QWRF"/>
    <property type="match status" value="1"/>
</dbReference>
<sequence length="437" mass="48397">MMIPVPLPSPPASPIHPSSSNSASRTHIQSQKPYRSSSVSFSPDATEFESKYSLRYADENQRNFETPLPLGVLGRGQGTQRQRAVRLFSDNVGDVSQMHIVEHLKSSTEASCKLVRQRLGTPMTCDDGQNHIRLLKKAATEERKSQLLAPFSSLKDGGYSDNSNFSDIAADSASVGSLGRFCSSPPIQNQGSCRPWKASEIRSSLPEADLLPSCSTRKQIEMEESTCRRSLSSALSSSQPSPFNLLKTVNRKTTVPPTPNLGRSCFPLQHPSSRLGLDLKKGKKGLSKYEEYVLFLLQNQYVQWRFVNAKAKLAMKARAFSAEKTLAEVSDKVEDLRNSVADKRIELEMLKRMKNLPTILDAQMPFLEDWALLDGEYSASLLGVTEALNNAAMRLPINGDVKVDIRELKEAIDSVTSIFESLSPSIERFLPNVSLML</sequence>
<evidence type="ECO:0000256" key="3">
    <source>
        <dbReference type="SAM" id="MobiDB-lite"/>
    </source>
</evidence>
<evidence type="ECO:0000256" key="1">
    <source>
        <dbReference type="ARBA" id="ARBA00010016"/>
    </source>
</evidence>
<organism evidence="4 5">
    <name type="scientific">Apostasia shenzhenica</name>
    <dbReference type="NCBI Taxonomy" id="1088818"/>
    <lineage>
        <taxon>Eukaryota</taxon>
        <taxon>Viridiplantae</taxon>
        <taxon>Streptophyta</taxon>
        <taxon>Embryophyta</taxon>
        <taxon>Tracheophyta</taxon>
        <taxon>Spermatophyta</taxon>
        <taxon>Magnoliopsida</taxon>
        <taxon>Liliopsida</taxon>
        <taxon>Asparagales</taxon>
        <taxon>Orchidaceae</taxon>
        <taxon>Apostasioideae</taxon>
        <taxon>Apostasia</taxon>
    </lineage>
</organism>
<dbReference type="AlphaFoldDB" id="A0A2I0AB88"/>
<proteinExistence type="inferred from homology"/>
<feature type="compositionally biased region" description="Polar residues" evidence="3">
    <location>
        <begin position="25"/>
        <end position="42"/>
    </location>
</feature>
<protein>
    <recommendedName>
        <fullName evidence="6">Protein ENDOSPERM DEFECTIVE 1</fullName>
    </recommendedName>
</protein>
<keyword evidence="2" id="KW-0175">Coiled coil</keyword>
<comment type="similarity">
    <text evidence="1">Belongs to the QWRF family.</text>
</comment>
<dbReference type="GO" id="GO:0005880">
    <property type="term" value="C:nuclear microtubule"/>
    <property type="evidence" value="ECO:0007669"/>
    <property type="project" value="TreeGrafter"/>
</dbReference>
<feature type="region of interest" description="Disordered" evidence="3">
    <location>
        <begin position="1"/>
        <end position="42"/>
    </location>
</feature>
<dbReference type="Proteomes" id="UP000236161">
    <property type="component" value="Unassembled WGS sequence"/>
</dbReference>
<evidence type="ECO:0008006" key="6">
    <source>
        <dbReference type="Google" id="ProtNLM"/>
    </source>
</evidence>
<keyword evidence="5" id="KW-1185">Reference proteome</keyword>
<dbReference type="GO" id="GO:0008017">
    <property type="term" value="F:microtubule binding"/>
    <property type="evidence" value="ECO:0007669"/>
    <property type="project" value="TreeGrafter"/>
</dbReference>
<accession>A0A2I0AB88</accession>
<feature type="coiled-coil region" evidence="2">
    <location>
        <begin position="326"/>
        <end position="353"/>
    </location>
</feature>
<dbReference type="GO" id="GO:0051225">
    <property type="term" value="P:spindle assembly"/>
    <property type="evidence" value="ECO:0007669"/>
    <property type="project" value="TreeGrafter"/>
</dbReference>
<feature type="compositionally biased region" description="Pro residues" evidence="3">
    <location>
        <begin position="1"/>
        <end position="14"/>
    </location>
</feature>
<dbReference type="PANTHER" id="PTHR31807:SF6">
    <property type="entry name" value="PROTEIN ENDOSPERM DEFECTIVE 1-RELATED"/>
    <property type="match status" value="1"/>
</dbReference>
<evidence type="ECO:0000313" key="5">
    <source>
        <dbReference type="Proteomes" id="UP000236161"/>
    </source>
</evidence>